<organism evidence="2 3">
    <name type="scientific">Aequorivita echinoideorum</name>
    <dbReference type="NCBI Taxonomy" id="1549647"/>
    <lineage>
        <taxon>Bacteria</taxon>
        <taxon>Pseudomonadati</taxon>
        <taxon>Bacteroidota</taxon>
        <taxon>Flavobacteriia</taxon>
        <taxon>Flavobacteriales</taxon>
        <taxon>Flavobacteriaceae</taxon>
        <taxon>Aequorivita</taxon>
    </lineage>
</organism>
<evidence type="ECO:0000313" key="2">
    <source>
        <dbReference type="EMBL" id="MBT0607155.1"/>
    </source>
</evidence>
<dbReference type="GO" id="GO:0016757">
    <property type="term" value="F:glycosyltransferase activity"/>
    <property type="evidence" value="ECO:0007669"/>
    <property type="project" value="UniProtKB-KW"/>
</dbReference>
<name>A0ABS5S3Z4_9FLAO</name>
<keyword evidence="3" id="KW-1185">Reference proteome</keyword>
<keyword evidence="2" id="KW-0328">Glycosyltransferase</keyword>
<evidence type="ECO:0000313" key="3">
    <source>
        <dbReference type="Proteomes" id="UP001297092"/>
    </source>
</evidence>
<sequence>MPIDISIIIPVYNTQEYIMRCINSVLKQDLKNIEIIIVDDASTDTSYETILKIQRTDNRIKLLRLKENRGQAFARNLALSKAVGDYILFLDSDDFLEENVLKKLYDISKKYDLDILEARYNKITDNKSEIKPSYIKESMHDVLSGEEYVAKSGDIAVVVWNKLWKRSFLNSNKIQFEDRKFEDVDFVVRALLISQRVKSEKIVIYNYIVRNNSTMTSGITLKKTQGYVSLMITLDKLIHKTQSVSMKKAIHKILIYTFLSAPDYFHKKMKNEELVEYKKYKTIYKKNRLSILGNEYTNLPLKILVSINPLLANMLYKKIKKI</sequence>
<keyword evidence="2" id="KW-0808">Transferase</keyword>
<dbReference type="Proteomes" id="UP001297092">
    <property type="component" value="Unassembled WGS sequence"/>
</dbReference>
<dbReference type="InterPro" id="IPR029044">
    <property type="entry name" value="Nucleotide-diphossugar_trans"/>
</dbReference>
<dbReference type="CDD" id="cd00761">
    <property type="entry name" value="Glyco_tranf_GTA_type"/>
    <property type="match status" value="1"/>
</dbReference>
<dbReference type="PANTHER" id="PTHR22916">
    <property type="entry name" value="GLYCOSYLTRANSFERASE"/>
    <property type="match status" value="1"/>
</dbReference>
<dbReference type="EMBL" id="JAHCTB010000001">
    <property type="protein sequence ID" value="MBT0607155.1"/>
    <property type="molecule type" value="Genomic_DNA"/>
</dbReference>
<dbReference type="EC" id="2.4.-.-" evidence="2"/>
<dbReference type="RefSeq" id="WP_214112014.1">
    <property type="nucleotide sequence ID" value="NZ_JAHCTB010000001.1"/>
</dbReference>
<dbReference type="SUPFAM" id="SSF53448">
    <property type="entry name" value="Nucleotide-diphospho-sugar transferases"/>
    <property type="match status" value="1"/>
</dbReference>
<reference evidence="2 3" key="1">
    <citation type="submission" date="2021-05" db="EMBL/GenBank/DDBJ databases">
        <title>Aequorivita echinoideorum JCM 30378 genome.</title>
        <authorList>
            <person name="Zhang H."/>
            <person name="Li C."/>
        </authorList>
    </citation>
    <scope>NUCLEOTIDE SEQUENCE [LARGE SCALE GENOMIC DNA]</scope>
    <source>
        <strain evidence="2 3">JCM30378</strain>
    </source>
</reference>
<comment type="caution">
    <text evidence="2">The sequence shown here is derived from an EMBL/GenBank/DDBJ whole genome shotgun (WGS) entry which is preliminary data.</text>
</comment>
<evidence type="ECO:0000259" key="1">
    <source>
        <dbReference type="Pfam" id="PF00535"/>
    </source>
</evidence>
<gene>
    <name evidence="2" type="ORF">KIV10_03070</name>
</gene>
<proteinExistence type="predicted"/>
<dbReference type="InterPro" id="IPR001173">
    <property type="entry name" value="Glyco_trans_2-like"/>
</dbReference>
<dbReference type="Gene3D" id="3.90.550.10">
    <property type="entry name" value="Spore Coat Polysaccharide Biosynthesis Protein SpsA, Chain A"/>
    <property type="match status" value="1"/>
</dbReference>
<protein>
    <submittedName>
        <fullName evidence="2">Glycosyltransferase</fullName>
        <ecNumber evidence="2">2.4.-.-</ecNumber>
    </submittedName>
</protein>
<accession>A0ABS5S3Z4</accession>
<feature type="domain" description="Glycosyltransferase 2-like" evidence="1">
    <location>
        <begin position="6"/>
        <end position="134"/>
    </location>
</feature>
<dbReference type="Pfam" id="PF00535">
    <property type="entry name" value="Glycos_transf_2"/>
    <property type="match status" value="1"/>
</dbReference>
<dbReference type="PANTHER" id="PTHR22916:SF3">
    <property type="entry name" value="UDP-GLCNAC:BETAGAL BETA-1,3-N-ACETYLGLUCOSAMINYLTRANSFERASE-LIKE PROTEIN 1"/>
    <property type="match status" value="1"/>
</dbReference>